<name>K0RSI9_THAOC</name>
<organism evidence="2 3">
    <name type="scientific">Thalassiosira oceanica</name>
    <name type="common">Marine diatom</name>
    <dbReference type="NCBI Taxonomy" id="159749"/>
    <lineage>
        <taxon>Eukaryota</taxon>
        <taxon>Sar</taxon>
        <taxon>Stramenopiles</taxon>
        <taxon>Ochrophyta</taxon>
        <taxon>Bacillariophyta</taxon>
        <taxon>Coscinodiscophyceae</taxon>
        <taxon>Thalassiosirophycidae</taxon>
        <taxon>Thalassiosirales</taxon>
        <taxon>Thalassiosiraceae</taxon>
        <taxon>Thalassiosira</taxon>
    </lineage>
</organism>
<dbReference type="EMBL" id="AGNL01030616">
    <property type="protein sequence ID" value="EJK56753.1"/>
    <property type="molecule type" value="Genomic_DNA"/>
</dbReference>
<evidence type="ECO:0000313" key="3">
    <source>
        <dbReference type="Proteomes" id="UP000266841"/>
    </source>
</evidence>
<dbReference type="AlphaFoldDB" id="K0RSI9"/>
<comment type="caution">
    <text evidence="2">The sequence shown here is derived from an EMBL/GenBank/DDBJ whole genome shotgun (WGS) entry which is preliminary data.</text>
</comment>
<gene>
    <name evidence="2" type="ORF">THAOC_23296</name>
</gene>
<feature type="non-terminal residue" evidence="2">
    <location>
        <position position="1"/>
    </location>
</feature>
<dbReference type="Proteomes" id="UP000266841">
    <property type="component" value="Unassembled WGS sequence"/>
</dbReference>
<accession>K0RSI9</accession>
<keyword evidence="3" id="KW-1185">Reference proteome</keyword>
<protein>
    <submittedName>
        <fullName evidence="2">Uncharacterized protein</fullName>
    </submittedName>
</protein>
<sequence>GPRRRPPSPDPAPGGRAVPRPVEPDALGLVVGVRDGVEGDGRQGHGEGVLLQQGHEAGVLDEAALPRRARRRVPRPLALPVPRPAGRRRPAA</sequence>
<feature type="region of interest" description="Disordered" evidence="1">
    <location>
        <begin position="1"/>
        <end position="24"/>
    </location>
</feature>
<reference evidence="2 3" key="1">
    <citation type="journal article" date="2012" name="Genome Biol.">
        <title>Genome and low-iron response of an oceanic diatom adapted to chronic iron limitation.</title>
        <authorList>
            <person name="Lommer M."/>
            <person name="Specht M."/>
            <person name="Roy A.S."/>
            <person name="Kraemer L."/>
            <person name="Andreson R."/>
            <person name="Gutowska M.A."/>
            <person name="Wolf J."/>
            <person name="Bergner S.V."/>
            <person name="Schilhabel M.B."/>
            <person name="Klostermeier U.C."/>
            <person name="Beiko R.G."/>
            <person name="Rosenstiel P."/>
            <person name="Hippler M."/>
            <person name="Laroche J."/>
        </authorList>
    </citation>
    <scope>NUCLEOTIDE SEQUENCE [LARGE SCALE GENOMIC DNA]</scope>
    <source>
        <strain evidence="2 3">CCMP1005</strain>
    </source>
</reference>
<proteinExistence type="predicted"/>
<feature type="region of interest" description="Disordered" evidence="1">
    <location>
        <begin position="61"/>
        <end position="92"/>
    </location>
</feature>
<evidence type="ECO:0000313" key="2">
    <source>
        <dbReference type="EMBL" id="EJK56753.1"/>
    </source>
</evidence>
<evidence type="ECO:0000256" key="1">
    <source>
        <dbReference type="SAM" id="MobiDB-lite"/>
    </source>
</evidence>